<dbReference type="SUPFAM" id="SSF52096">
    <property type="entry name" value="ClpP/crotonase"/>
    <property type="match status" value="1"/>
</dbReference>
<dbReference type="Gene3D" id="1.10.12.10">
    <property type="entry name" value="Lyase 2-enoyl-coa Hydratase, Chain A, domain 2"/>
    <property type="match status" value="1"/>
</dbReference>
<evidence type="ECO:0000313" key="5">
    <source>
        <dbReference type="EMBL" id="TCO15078.1"/>
    </source>
</evidence>
<dbReference type="Proteomes" id="UP000294881">
    <property type="component" value="Unassembled WGS sequence"/>
</dbReference>
<proteinExistence type="inferred from homology"/>
<evidence type="ECO:0000313" key="6">
    <source>
        <dbReference type="Proteomes" id="UP000294881"/>
    </source>
</evidence>
<dbReference type="InterPro" id="IPR014748">
    <property type="entry name" value="Enoyl-CoA_hydra_C"/>
</dbReference>
<dbReference type="InterPro" id="IPR040771">
    <property type="entry name" value="TLP1_add_C"/>
</dbReference>
<dbReference type="EMBL" id="SLWL01000002">
    <property type="protein sequence ID" value="TCO15078.1"/>
    <property type="molecule type" value="Genomic_DNA"/>
</dbReference>
<dbReference type="FunFam" id="3.90.226.10:FF:000009">
    <property type="entry name" value="Carnitinyl-CoA dehydratase"/>
    <property type="match status" value="1"/>
</dbReference>
<dbReference type="OrthoDB" id="4470569at2"/>
<gene>
    <name evidence="5" type="ORF">EV666_10254</name>
</gene>
<accession>A0A4R2GVU4</accession>
<comment type="similarity">
    <text evidence="1 3">Belongs to the enoyl-CoA hydratase/isomerase family.</text>
</comment>
<dbReference type="CDD" id="cd06558">
    <property type="entry name" value="crotonase-like"/>
    <property type="match status" value="1"/>
</dbReference>
<dbReference type="InterPro" id="IPR016039">
    <property type="entry name" value="Thiolase-like"/>
</dbReference>
<evidence type="ECO:0000256" key="2">
    <source>
        <dbReference type="ARBA" id="ARBA00023239"/>
    </source>
</evidence>
<reference evidence="5 6" key="1">
    <citation type="submission" date="2019-03" db="EMBL/GenBank/DDBJ databases">
        <title>Genomic Encyclopedia of Type Strains, Phase IV (KMG-IV): sequencing the most valuable type-strain genomes for metagenomic binning, comparative biology and taxonomic classification.</title>
        <authorList>
            <person name="Goeker M."/>
        </authorList>
    </citation>
    <scope>NUCLEOTIDE SEQUENCE [LARGE SCALE GENOMIC DNA]</scope>
    <source>
        <strain evidence="5 6">DSM 22958</strain>
    </source>
</reference>
<evidence type="ECO:0000256" key="1">
    <source>
        <dbReference type="ARBA" id="ARBA00005254"/>
    </source>
</evidence>
<dbReference type="Pfam" id="PF18313">
    <property type="entry name" value="TLP1_add_C"/>
    <property type="match status" value="1"/>
</dbReference>
<dbReference type="FunFam" id="1.10.12.10:FF:000001">
    <property type="entry name" value="Probable enoyl-CoA hydratase, mitochondrial"/>
    <property type="match status" value="1"/>
</dbReference>
<dbReference type="RefSeq" id="WP_132003021.1">
    <property type="nucleotide sequence ID" value="NZ_JBHUNN010000002.1"/>
</dbReference>
<evidence type="ECO:0000256" key="3">
    <source>
        <dbReference type="RuleBase" id="RU003707"/>
    </source>
</evidence>
<organism evidence="5 6">
    <name type="scientific">Camelimonas lactis</name>
    <dbReference type="NCBI Taxonomy" id="659006"/>
    <lineage>
        <taxon>Bacteria</taxon>
        <taxon>Pseudomonadati</taxon>
        <taxon>Pseudomonadota</taxon>
        <taxon>Alphaproteobacteria</taxon>
        <taxon>Hyphomicrobiales</taxon>
        <taxon>Chelatococcaceae</taxon>
        <taxon>Camelimonas</taxon>
    </lineage>
</organism>
<comment type="caution">
    <text evidence="5">The sequence shown here is derived from an EMBL/GenBank/DDBJ whole genome shotgun (WGS) entry which is preliminary data.</text>
</comment>
<dbReference type="InterPro" id="IPR029045">
    <property type="entry name" value="ClpP/crotonase-like_dom_sf"/>
</dbReference>
<sequence>MLETDPRTPVLVGVGQIVRHWDGKDVAAAPSPLGLQADAARAALADSGAAAALTDLIDSVFVVRANHDSMRSARHPLGRCANPPATLAAELGLAPARCVYSVVGGDQPQALVNEAAGAIFAGETRAVLLAGSEAISALKLALKTKARLDWSHGVDGPLEDRGFGPTLLSEYEIANGLGMPTQSYTVFEHALRNRLGLDQAAYVDLMSELLEGFSAVAAQNPYAQFPEARDRAFLATESAANYRIADPYLKWHVAQDAVNQGAALILTSVGAARAAGTDPSKWVFLHGYAAAKDRLITERPDLSRSRAMEAALRGALDMAGKTTADISQFDLYSCFPCAVLIAAEILGLDWRSTPCTVTGGLPFFGGAGNNYSMHAIATMAERMRAAPGTWGLVLANGGFLSKEAAGVYSTTPPDGWRPRQGGDVAGDLQARIDAAPAPRLLAEATEATVEAYTVTWQKGQPSHGYVIAANSEGRILARVRTGHRPTLHSLHAADPVGQKVRVVHENGVNFIAPSHRLCEPAPAGGLPERRFEHVRVRRDGHVLEVTLNRPDAMNALHSAVHFELHEIWDEFERDPDLWVGLITGAGDRAFCSGNDLKVTARGGDMSMPPTGFAGLCSRFDRTKPVIAAVNGVAMGGGLEIVLACDLAVADSKARFALPEVKVGLYAAAGGVQRLTRQIGRKAAMELILTGRHFDAAEAEALGIINQQVEDGQAMTAARALAARLLENSPSAIRASKEALNRFEELESLEKAMEANGRIFGRLMRTRDFREGVAAFAEKRKPQWSGS</sequence>
<dbReference type="GO" id="GO:0006635">
    <property type="term" value="P:fatty acid beta-oxidation"/>
    <property type="evidence" value="ECO:0007669"/>
    <property type="project" value="TreeGrafter"/>
</dbReference>
<keyword evidence="6" id="KW-1185">Reference proteome</keyword>
<evidence type="ECO:0000259" key="4">
    <source>
        <dbReference type="Pfam" id="PF18313"/>
    </source>
</evidence>
<protein>
    <submittedName>
        <fullName evidence="5">Acetyl-CoA C-acetyltransferase</fullName>
    </submittedName>
</protein>
<feature type="domain" description="Thiolase-like protein type 1 additional C-terminal" evidence="4">
    <location>
        <begin position="427"/>
        <end position="504"/>
    </location>
</feature>
<dbReference type="AlphaFoldDB" id="A0A4R2GVU4"/>
<dbReference type="Pfam" id="PF00378">
    <property type="entry name" value="ECH_1"/>
    <property type="match status" value="1"/>
</dbReference>
<dbReference type="PROSITE" id="PS00166">
    <property type="entry name" value="ENOYL_COA_HYDRATASE"/>
    <property type="match status" value="1"/>
</dbReference>
<dbReference type="GO" id="GO:0016746">
    <property type="term" value="F:acyltransferase activity"/>
    <property type="evidence" value="ECO:0007669"/>
    <property type="project" value="InterPro"/>
</dbReference>
<keyword evidence="2" id="KW-0456">Lyase</keyword>
<dbReference type="PANTHER" id="PTHR11941:SF54">
    <property type="entry name" value="ENOYL-COA HYDRATASE, MITOCHONDRIAL"/>
    <property type="match status" value="1"/>
</dbReference>
<dbReference type="Gene3D" id="3.40.47.10">
    <property type="match status" value="1"/>
</dbReference>
<dbReference type="GO" id="GO:0016836">
    <property type="term" value="F:hydro-lyase activity"/>
    <property type="evidence" value="ECO:0007669"/>
    <property type="project" value="UniProtKB-ARBA"/>
</dbReference>
<dbReference type="InterPro" id="IPR018376">
    <property type="entry name" value="Enoyl-CoA_hyd/isom_CS"/>
</dbReference>
<name>A0A4R2GVU4_9HYPH</name>
<dbReference type="PANTHER" id="PTHR11941">
    <property type="entry name" value="ENOYL-COA HYDRATASE-RELATED"/>
    <property type="match status" value="1"/>
</dbReference>
<dbReference type="SUPFAM" id="SSF53901">
    <property type="entry name" value="Thiolase-like"/>
    <property type="match status" value="2"/>
</dbReference>
<dbReference type="Gene3D" id="3.90.226.10">
    <property type="entry name" value="2-enoyl-CoA Hydratase, Chain A, domain 1"/>
    <property type="match status" value="1"/>
</dbReference>
<keyword evidence="5" id="KW-0808">Transferase</keyword>
<dbReference type="InterPro" id="IPR001753">
    <property type="entry name" value="Enoyl-CoA_hydra/iso"/>
</dbReference>
<dbReference type="Gene3D" id="2.40.50.840">
    <property type="match status" value="1"/>
</dbReference>